<evidence type="ECO:0000256" key="1">
    <source>
        <dbReference type="SAM" id="Phobius"/>
    </source>
</evidence>
<dbReference type="AlphaFoldDB" id="A0A5N6MB95"/>
<dbReference type="EMBL" id="SZYD01000016">
    <property type="protein sequence ID" value="KAD3337471.1"/>
    <property type="molecule type" value="Genomic_DNA"/>
</dbReference>
<organism evidence="2 3">
    <name type="scientific">Mikania micrantha</name>
    <name type="common">bitter vine</name>
    <dbReference type="NCBI Taxonomy" id="192012"/>
    <lineage>
        <taxon>Eukaryota</taxon>
        <taxon>Viridiplantae</taxon>
        <taxon>Streptophyta</taxon>
        <taxon>Embryophyta</taxon>
        <taxon>Tracheophyta</taxon>
        <taxon>Spermatophyta</taxon>
        <taxon>Magnoliopsida</taxon>
        <taxon>eudicotyledons</taxon>
        <taxon>Gunneridae</taxon>
        <taxon>Pentapetalae</taxon>
        <taxon>asterids</taxon>
        <taxon>campanulids</taxon>
        <taxon>Asterales</taxon>
        <taxon>Asteraceae</taxon>
        <taxon>Asteroideae</taxon>
        <taxon>Heliantheae alliance</taxon>
        <taxon>Eupatorieae</taxon>
        <taxon>Mikania</taxon>
    </lineage>
</organism>
<keyword evidence="1" id="KW-0472">Membrane</keyword>
<protein>
    <submittedName>
        <fullName evidence="2">Uncharacterized protein</fullName>
    </submittedName>
</protein>
<evidence type="ECO:0000313" key="2">
    <source>
        <dbReference type="EMBL" id="KAD3337471.1"/>
    </source>
</evidence>
<feature type="transmembrane region" description="Helical" evidence="1">
    <location>
        <begin position="83"/>
        <end position="103"/>
    </location>
</feature>
<proteinExistence type="predicted"/>
<sequence length="230" mass="26497">MDELNTAMNDHLDQIQEIVEKIPSEIRIGMQPAMDNFIGFFHAIDWKVEISMAGVYFAEQLNTVLRENWKSFAGQNYFDRNGVFLSVLWSGPLLVFATIILELEHHNKIKQRARVFLYYLVKHFGPKCRCYNANTICLLCLNARNAWSALSAINFESYKLIMQKQRFGLSVLASQVAKLKSYKLVMQKQRFGLSVLASPVAKLKSYELDKLKQRFGLSVLASPVVKHWML</sequence>
<gene>
    <name evidence="2" type="ORF">E3N88_32991</name>
</gene>
<dbReference type="Proteomes" id="UP000326396">
    <property type="component" value="Linkage Group LG6"/>
</dbReference>
<keyword evidence="1" id="KW-0812">Transmembrane</keyword>
<keyword evidence="3" id="KW-1185">Reference proteome</keyword>
<reference evidence="2 3" key="1">
    <citation type="submission" date="2019-05" db="EMBL/GenBank/DDBJ databases">
        <title>Mikania micrantha, genome provides insights into the molecular mechanism of rapid growth.</title>
        <authorList>
            <person name="Liu B."/>
        </authorList>
    </citation>
    <scope>NUCLEOTIDE SEQUENCE [LARGE SCALE GENOMIC DNA]</scope>
    <source>
        <strain evidence="2">NLD-2019</strain>
        <tissue evidence="2">Leaf</tissue>
    </source>
</reference>
<dbReference type="InterPro" id="IPR026721">
    <property type="entry name" value="TMEM18"/>
</dbReference>
<comment type="caution">
    <text evidence="2">The sequence shown here is derived from an EMBL/GenBank/DDBJ whole genome shotgun (WGS) entry which is preliminary data.</text>
</comment>
<accession>A0A5N6MB95</accession>
<dbReference type="OrthoDB" id="411535at2759"/>
<evidence type="ECO:0000313" key="3">
    <source>
        <dbReference type="Proteomes" id="UP000326396"/>
    </source>
</evidence>
<dbReference type="Pfam" id="PF14770">
    <property type="entry name" value="TMEM18"/>
    <property type="match status" value="1"/>
</dbReference>
<name>A0A5N6MB95_9ASTR</name>
<keyword evidence="1" id="KW-1133">Transmembrane helix</keyword>